<gene>
    <name evidence="2" type="ORF">GSLYS_00017438001</name>
</gene>
<reference evidence="2 3" key="1">
    <citation type="submission" date="2024-04" db="EMBL/GenBank/DDBJ databases">
        <authorList>
            <consortium name="Genoscope - CEA"/>
            <person name="William W."/>
        </authorList>
    </citation>
    <scope>NUCLEOTIDE SEQUENCE [LARGE SCALE GENOMIC DNA]</scope>
</reference>
<dbReference type="EMBL" id="CAXITT010000585">
    <property type="protein sequence ID" value="CAL1543925.1"/>
    <property type="molecule type" value="Genomic_DNA"/>
</dbReference>
<feature type="region of interest" description="Disordered" evidence="1">
    <location>
        <begin position="63"/>
        <end position="89"/>
    </location>
</feature>
<organism evidence="2 3">
    <name type="scientific">Lymnaea stagnalis</name>
    <name type="common">Great pond snail</name>
    <name type="synonym">Helix stagnalis</name>
    <dbReference type="NCBI Taxonomy" id="6523"/>
    <lineage>
        <taxon>Eukaryota</taxon>
        <taxon>Metazoa</taxon>
        <taxon>Spiralia</taxon>
        <taxon>Lophotrochozoa</taxon>
        <taxon>Mollusca</taxon>
        <taxon>Gastropoda</taxon>
        <taxon>Heterobranchia</taxon>
        <taxon>Euthyneura</taxon>
        <taxon>Panpulmonata</taxon>
        <taxon>Hygrophila</taxon>
        <taxon>Lymnaeoidea</taxon>
        <taxon>Lymnaeidae</taxon>
        <taxon>Lymnaea</taxon>
    </lineage>
</organism>
<comment type="caution">
    <text evidence="2">The sequence shown here is derived from an EMBL/GenBank/DDBJ whole genome shotgun (WGS) entry which is preliminary data.</text>
</comment>
<feature type="region of interest" description="Disordered" evidence="1">
    <location>
        <begin position="160"/>
        <end position="350"/>
    </location>
</feature>
<evidence type="ECO:0000313" key="3">
    <source>
        <dbReference type="Proteomes" id="UP001497497"/>
    </source>
</evidence>
<keyword evidence="3" id="KW-1185">Reference proteome</keyword>
<dbReference type="PANTHER" id="PTHR41148">
    <property type="entry name" value="LP09875P"/>
    <property type="match status" value="1"/>
</dbReference>
<dbReference type="AlphaFoldDB" id="A0AAV2ICC7"/>
<evidence type="ECO:0000313" key="2">
    <source>
        <dbReference type="EMBL" id="CAL1543925.1"/>
    </source>
</evidence>
<evidence type="ECO:0000256" key="1">
    <source>
        <dbReference type="SAM" id="MobiDB-lite"/>
    </source>
</evidence>
<protein>
    <submittedName>
        <fullName evidence="2">Uncharacterized protein</fullName>
    </submittedName>
</protein>
<dbReference type="Proteomes" id="UP001497497">
    <property type="component" value="Unassembled WGS sequence"/>
</dbReference>
<feature type="region of interest" description="Disordered" evidence="1">
    <location>
        <begin position="382"/>
        <end position="434"/>
    </location>
</feature>
<accession>A0AAV2ICC7</accession>
<feature type="compositionally biased region" description="Polar residues" evidence="1">
    <location>
        <begin position="69"/>
        <end position="80"/>
    </location>
</feature>
<feature type="compositionally biased region" description="Polar residues" evidence="1">
    <location>
        <begin position="282"/>
        <end position="301"/>
    </location>
</feature>
<sequence length="434" mass="48407">MPRTQRYVHVHVYRFDEATTATLFTKQLNAIVDANYEHVLEVEMELIRKGEVDDLRVDSGDIVADPHTTDSALGSASSAYSDDEPPNFNNDEIDFDLQSLRDVQPFDNVADELKYRLQIEDKPLLLPPRDYDTISRAHGNLEQINKRRCMNLNIVGPNALEKERNGSSESGVDLISPGSETNDAVDRSSSSPKQNRKSADVGSSPATSPQLQKKGFKEFKPNPQAAQKPDSNSYTRGSQHSGSTSPGTPPTSAKDFVYPPKVKSPPHSPKLYRSQHSREQLAQKNSLNSYLSDVSRLNQLSDHGLREEKPLHYYPGDGSDDIYTQPMKRSNRPSKNLIPTDEIPPDYSDDLEDDVIVQGRDIRYRQQMLTRSMPADLIRDEMALGSSSRPNSGGDIRNVRRTDSPTLVGGNNFSYQGNNGGYAPRMGRVNSTKK</sequence>
<name>A0AAV2ICC7_LYMST</name>
<proteinExistence type="predicted"/>
<feature type="compositionally biased region" description="Low complexity" evidence="1">
    <location>
        <begin position="237"/>
        <end position="252"/>
    </location>
</feature>
<feature type="compositionally biased region" description="Polar residues" evidence="1">
    <location>
        <begin position="178"/>
        <end position="193"/>
    </location>
</feature>
<dbReference type="PANTHER" id="PTHR41148:SF1">
    <property type="entry name" value="LP09875P"/>
    <property type="match status" value="1"/>
</dbReference>